<feature type="binding site" evidence="7">
    <location>
        <position position="110"/>
    </location>
    <ligand>
        <name>ATP</name>
        <dbReference type="ChEBI" id="CHEBI:30616"/>
    </ligand>
</feature>
<feature type="binding site" evidence="7">
    <location>
        <position position="150"/>
    </location>
    <ligand>
        <name>ATP</name>
        <dbReference type="ChEBI" id="CHEBI:30616"/>
    </ligand>
</feature>
<evidence type="ECO:0000313" key="9">
    <source>
        <dbReference type="Proteomes" id="UP000070400"/>
    </source>
</evidence>
<reference evidence="8 9" key="1">
    <citation type="journal article" date="2016" name="Sci. Rep.">
        <title>Metabolic traits of an uncultured archaeal lineage -MSBL1- from brine pools of the Red Sea.</title>
        <authorList>
            <person name="Mwirichia R."/>
            <person name="Alam I."/>
            <person name="Rashid M."/>
            <person name="Vinu M."/>
            <person name="Ba-Alawi W."/>
            <person name="Anthony Kamau A."/>
            <person name="Kamanda Ngugi D."/>
            <person name="Goker M."/>
            <person name="Klenk H.P."/>
            <person name="Bajic V."/>
            <person name="Stingl U."/>
        </authorList>
    </citation>
    <scope>NUCLEOTIDE SEQUENCE [LARGE SCALE GENOMIC DNA]</scope>
    <source>
        <strain evidence="8">SCGC-AAA261D19</strain>
    </source>
</reference>
<feature type="binding site" evidence="7">
    <location>
        <position position="18"/>
    </location>
    <ligand>
        <name>ATP</name>
        <dbReference type="ChEBI" id="CHEBI:30616"/>
    </ligand>
</feature>
<dbReference type="AlphaFoldDB" id="A0A133V8I1"/>
<comment type="caution">
    <text evidence="8">The sequence shown here is derived from an EMBL/GenBank/DDBJ whole genome shotgun (WGS) entry which is preliminary data.</text>
</comment>
<keyword evidence="4 7" id="KW-0547">Nucleotide-binding</keyword>
<dbReference type="SUPFAM" id="SSF52540">
    <property type="entry name" value="P-loop containing nucleoside triphosphate hydrolases"/>
    <property type="match status" value="1"/>
</dbReference>
<evidence type="ECO:0000256" key="5">
    <source>
        <dbReference type="ARBA" id="ARBA00022777"/>
    </source>
</evidence>
<evidence type="ECO:0000313" key="8">
    <source>
        <dbReference type="EMBL" id="KXB02771.1"/>
    </source>
</evidence>
<keyword evidence="3 7" id="KW-0808">Transferase</keyword>
<protein>
    <recommendedName>
        <fullName evidence="7">Putative adenylate kinase</fullName>
        <shortName evidence="7">AK</shortName>
        <ecNumber evidence="7">2.7.4.3</ecNumber>
    </recommendedName>
    <alternativeName>
        <fullName evidence="7">ATP-AMP transphosphorylase</fullName>
    </alternativeName>
</protein>
<evidence type="ECO:0000256" key="7">
    <source>
        <dbReference type="HAMAP-Rule" id="MF_00039"/>
    </source>
</evidence>
<comment type="similarity">
    <text evidence="7">Belongs to the adenylate kinase family. AK6 subfamily.</text>
</comment>
<sequence length="181" mass="20338">MQKNNVIAVSGTPGTGKSDFAQYLVKELGAKLISLDEIIEESGAYELDPDGTRVVDPEDLCEDIKRVIAREDRPVLIDGLLSHLLPTEMISQVVVLRTNPEVLEKRLRKRGYSEKKLQDNLEAEALGIILWEAVYKHGIDKVYEIDTTQKTTSDAVNVLKKALEGEKSLKPGEIDWLEEFF</sequence>
<dbReference type="GO" id="GO:0006364">
    <property type="term" value="P:rRNA processing"/>
    <property type="evidence" value="ECO:0007669"/>
    <property type="project" value="UniProtKB-KW"/>
</dbReference>
<evidence type="ECO:0000256" key="2">
    <source>
        <dbReference type="ARBA" id="ARBA00022552"/>
    </source>
</evidence>
<evidence type="ECO:0000256" key="1">
    <source>
        <dbReference type="ARBA" id="ARBA00022517"/>
    </source>
</evidence>
<dbReference type="EC" id="2.7.4.3" evidence="7"/>
<feature type="region of interest" description="LID" evidence="7">
    <location>
        <begin position="109"/>
        <end position="119"/>
    </location>
</feature>
<comment type="catalytic activity">
    <reaction evidence="7">
        <text>AMP + ATP = 2 ADP</text>
        <dbReference type="Rhea" id="RHEA:12973"/>
        <dbReference type="ChEBI" id="CHEBI:30616"/>
        <dbReference type="ChEBI" id="CHEBI:456215"/>
        <dbReference type="ChEBI" id="CHEBI:456216"/>
        <dbReference type="EC" id="2.7.4.3"/>
    </reaction>
</comment>
<proteinExistence type="inferred from homology"/>
<dbReference type="PANTHER" id="PTHR12595">
    <property type="entry name" value="POS9-ACTIVATING FACTOR FAP7-RELATED"/>
    <property type="match status" value="1"/>
</dbReference>
<comment type="catalytic activity">
    <reaction evidence="7">
        <text>ATP + H2O = ADP + phosphate + H(+)</text>
        <dbReference type="Rhea" id="RHEA:13065"/>
        <dbReference type="ChEBI" id="CHEBI:15377"/>
        <dbReference type="ChEBI" id="CHEBI:15378"/>
        <dbReference type="ChEBI" id="CHEBI:30616"/>
        <dbReference type="ChEBI" id="CHEBI:43474"/>
        <dbReference type="ChEBI" id="CHEBI:456216"/>
    </reaction>
</comment>
<dbReference type="EMBL" id="LHXX01000004">
    <property type="protein sequence ID" value="KXB02771.1"/>
    <property type="molecule type" value="Genomic_DNA"/>
</dbReference>
<dbReference type="InterPro" id="IPR018247">
    <property type="entry name" value="EF_Hand_1_Ca_BS"/>
</dbReference>
<keyword evidence="2 7" id="KW-0698">rRNA processing</keyword>
<dbReference type="GO" id="GO:0005524">
    <property type="term" value="F:ATP binding"/>
    <property type="evidence" value="ECO:0007669"/>
    <property type="project" value="UniProtKB-UniRule"/>
</dbReference>
<keyword evidence="9" id="KW-1185">Reference proteome</keyword>
<feature type="binding site" evidence="7">
    <location>
        <position position="14"/>
    </location>
    <ligand>
        <name>ATP</name>
        <dbReference type="ChEBI" id="CHEBI:30616"/>
    </ligand>
</feature>
<keyword evidence="1 7" id="KW-0690">Ribosome biogenesis</keyword>
<dbReference type="PATRIC" id="fig|1698273.3.peg.465"/>
<evidence type="ECO:0000256" key="6">
    <source>
        <dbReference type="ARBA" id="ARBA00022840"/>
    </source>
</evidence>
<evidence type="ECO:0000256" key="3">
    <source>
        <dbReference type="ARBA" id="ARBA00022679"/>
    </source>
</evidence>
<dbReference type="HAMAP" id="MF_00039">
    <property type="entry name" value="Adenylate_kinase_AK6"/>
    <property type="match status" value="1"/>
</dbReference>
<keyword evidence="5 7" id="KW-0418">Kinase</keyword>
<dbReference type="PROSITE" id="PS00018">
    <property type="entry name" value="EF_HAND_1"/>
    <property type="match status" value="1"/>
</dbReference>
<dbReference type="InterPro" id="IPR020618">
    <property type="entry name" value="Adenyl_kinase_AK6"/>
</dbReference>
<feature type="binding site" evidence="7">
    <location>
        <position position="17"/>
    </location>
    <ligand>
        <name>ATP</name>
        <dbReference type="ChEBI" id="CHEBI:30616"/>
    </ligand>
</feature>
<dbReference type="Proteomes" id="UP000070400">
    <property type="component" value="Unassembled WGS sequence"/>
</dbReference>
<name>A0A133V8I1_9EURY</name>
<dbReference type="GO" id="GO:0042274">
    <property type="term" value="P:ribosomal small subunit biogenesis"/>
    <property type="evidence" value="ECO:0007669"/>
    <property type="project" value="UniProtKB-UniRule"/>
</dbReference>
<accession>A0A133V8I1</accession>
<dbReference type="Gene3D" id="3.40.50.300">
    <property type="entry name" value="P-loop containing nucleotide triphosphate hydrolases"/>
    <property type="match status" value="1"/>
</dbReference>
<dbReference type="PANTHER" id="PTHR12595:SF0">
    <property type="entry name" value="ADENYLATE KINASE ISOENZYME 6"/>
    <property type="match status" value="1"/>
</dbReference>
<comment type="subunit">
    <text evidence="7">Interacts with uS11. Not a structural component of 40S pre-ribosomes, but transiently interacts with them by binding to uS11.</text>
</comment>
<dbReference type="Pfam" id="PF13238">
    <property type="entry name" value="AAA_18"/>
    <property type="match status" value="1"/>
</dbReference>
<organism evidence="8 9">
    <name type="scientific">candidate division MSBL1 archaeon SCGC-AAA261D19</name>
    <dbReference type="NCBI Taxonomy" id="1698273"/>
    <lineage>
        <taxon>Archaea</taxon>
        <taxon>Methanobacteriati</taxon>
        <taxon>Methanobacteriota</taxon>
        <taxon>candidate division MSBL1</taxon>
    </lineage>
</organism>
<dbReference type="GO" id="GO:0016887">
    <property type="term" value="F:ATP hydrolysis activity"/>
    <property type="evidence" value="ECO:0007669"/>
    <property type="project" value="InterPro"/>
</dbReference>
<keyword evidence="6 7" id="KW-0067">ATP-binding</keyword>
<feature type="binding site" evidence="7">
    <location>
        <position position="16"/>
    </location>
    <ligand>
        <name>ATP</name>
        <dbReference type="ChEBI" id="CHEBI:30616"/>
    </ligand>
</feature>
<comment type="caution">
    <text evidence="7">Lacks conserved residue(s) required for the propagation of feature annotation.</text>
</comment>
<evidence type="ECO:0000256" key="4">
    <source>
        <dbReference type="ARBA" id="ARBA00022741"/>
    </source>
</evidence>
<dbReference type="InterPro" id="IPR027417">
    <property type="entry name" value="P-loop_NTPase"/>
</dbReference>
<gene>
    <name evidence="8" type="ORF">AKJ43_00615</name>
</gene>
<comment type="function">
    <text evidence="7">Broad-specificity nucleoside monophosphate (NMP) kinase that catalyzes the reversible transfer of the terminal phosphate group between nucleoside triphosphates and monophosphates. Has also ATPase activity. Involved in the late maturation steps of the 30S ribosomal particles, specifically 16S rRNA maturation. While NMP activity is not required for ribosome maturation, ATPase activity is. Associates transiently with small ribosomal subunit protein uS11. ATP hydrolysis breaks the interaction with uS11. May temporarily remove uS11 from the ribosome to enable a conformational change of the ribosomal RNA that is needed for the final maturation step of the small ribosomal subunit.</text>
</comment>
<dbReference type="GO" id="GO:0004017">
    <property type="term" value="F:AMP kinase activity"/>
    <property type="evidence" value="ECO:0007669"/>
    <property type="project" value="UniProtKB-UniRule"/>
</dbReference>